<proteinExistence type="predicted"/>
<name>A0A0L0NSR0_CANAR</name>
<protein>
    <submittedName>
        <fullName evidence="1">Uncharacterized protein</fullName>
    </submittedName>
</protein>
<evidence type="ECO:0000313" key="1">
    <source>
        <dbReference type="EMBL" id="KND97068.1"/>
    </source>
</evidence>
<dbReference type="EMBL" id="LGST01000045">
    <property type="protein sequence ID" value="KND97068.1"/>
    <property type="molecule type" value="Genomic_DNA"/>
</dbReference>
<organism evidence="1 2">
    <name type="scientific">Candidozyma auris</name>
    <name type="common">Yeast</name>
    <name type="synonym">Candida auris</name>
    <dbReference type="NCBI Taxonomy" id="498019"/>
    <lineage>
        <taxon>Eukaryota</taxon>
        <taxon>Fungi</taxon>
        <taxon>Dikarya</taxon>
        <taxon>Ascomycota</taxon>
        <taxon>Saccharomycotina</taxon>
        <taxon>Pichiomycetes</taxon>
        <taxon>Metschnikowiaceae</taxon>
        <taxon>Candidozyma</taxon>
    </lineage>
</organism>
<sequence length="105" mass="12315">MQRIYDLHVFVDPFYCYFRGIRWFEAAVDYRPAKEEAQVRRNRLLKKRKNLLFSKKKKKGKVDSFSGSMHGRTPKKFCVKDRTFHVAYFLGRASGGGSFRLGSAE</sequence>
<comment type="caution">
    <text evidence="1">The sequence shown here is derived from an EMBL/GenBank/DDBJ whole genome shotgun (WGS) entry which is preliminary data.</text>
</comment>
<dbReference type="AlphaFoldDB" id="A0A0L0NSR0"/>
<accession>A0A0L0NSR0</accession>
<gene>
    <name evidence="1" type="ORF">QG37_06528</name>
</gene>
<evidence type="ECO:0000313" key="2">
    <source>
        <dbReference type="Proteomes" id="UP000037122"/>
    </source>
</evidence>
<dbReference type="Proteomes" id="UP000037122">
    <property type="component" value="Unassembled WGS sequence"/>
</dbReference>
<dbReference type="VEuPathDB" id="FungiDB:QG37_06528"/>
<reference evidence="2" key="1">
    <citation type="journal article" date="2015" name="BMC Genomics">
        <title>Draft genome of a commonly misdiagnosed multidrug resistant pathogen Candida auris.</title>
        <authorList>
            <person name="Chatterjee S."/>
            <person name="Alampalli S.V."/>
            <person name="Nageshan R.K."/>
            <person name="Chettiar S.T."/>
            <person name="Joshi S."/>
            <person name="Tatu U.S."/>
        </authorList>
    </citation>
    <scope>NUCLEOTIDE SEQUENCE [LARGE SCALE GENOMIC DNA]</scope>
    <source>
        <strain evidence="2">6684</strain>
    </source>
</reference>